<feature type="domain" description="RRM" evidence="3">
    <location>
        <begin position="413"/>
        <end position="497"/>
    </location>
</feature>
<feature type="region of interest" description="Disordered" evidence="2">
    <location>
        <begin position="79"/>
        <end position="113"/>
    </location>
</feature>
<evidence type="ECO:0000313" key="4">
    <source>
        <dbReference type="EMBL" id="KAF2146210.1"/>
    </source>
</evidence>
<dbReference type="SMART" id="SM00360">
    <property type="entry name" value="RRM"/>
    <property type="match status" value="2"/>
</dbReference>
<dbReference type="GeneID" id="54292474"/>
<evidence type="ECO:0000256" key="2">
    <source>
        <dbReference type="SAM" id="MobiDB-lite"/>
    </source>
</evidence>
<dbReference type="InterPro" id="IPR012677">
    <property type="entry name" value="Nucleotide-bd_a/b_plait_sf"/>
</dbReference>
<dbReference type="GO" id="GO:0003723">
    <property type="term" value="F:RNA binding"/>
    <property type="evidence" value="ECO:0007669"/>
    <property type="project" value="UniProtKB-UniRule"/>
</dbReference>
<evidence type="ECO:0000256" key="1">
    <source>
        <dbReference type="PROSITE-ProRule" id="PRU00176"/>
    </source>
</evidence>
<dbReference type="EMBL" id="ML995476">
    <property type="protein sequence ID" value="KAF2146210.1"/>
    <property type="molecule type" value="Genomic_DNA"/>
</dbReference>
<dbReference type="SUPFAM" id="SSF54928">
    <property type="entry name" value="RNA-binding domain, RBD"/>
    <property type="match status" value="2"/>
</dbReference>
<protein>
    <recommendedName>
        <fullName evidence="3">RRM domain-containing protein</fullName>
    </recommendedName>
</protein>
<evidence type="ECO:0000313" key="5">
    <source>
        <dbReference type="Proteomes" id="UP000799438"/>
    </source>
</evidence>
<dbReference type="InterPro" id="IPR035979">
    <property type="entry name" value="RBD_domain_sf"/>
</dbReference>
<reference evidence="4" key="1">
    <citation type="journal article" date="2020" name="Stud. Mycol.">
        <title>101 Dothideomycetes genomes: a test case for predicting lifestyles and emergence of pathogens.</title>
        <authorList>
            <person name="Haridas S."/>
            <person name="Albert R."/>
            <person name="Binder M."/>
            <person name="Bloem J."/>
            <person name="Labutti K."/>
            <person name="Salamov A."/>
            <person name="Andreopoulos B."/>
            <person name="Baker S."/>
            <person name="Barry K."/>
            <person name="Bills G."/>
            <person name="Bluhm B."/>
            <person name="Cannon C."/>
            <person name="Castanera R."/>
            <person name="Culley D."/>
            <person name="Daum C."/>
            <person name="Ezra D."/>
            <person name="Gonzalez J."/>
            <person name="Henrissat B."/>
            <person name="Kuo A."/>
            <person name="Liang C."/>
            <person name="Lipzen A."/>
            <person name="Lutzoni F."/>
            <person name="Magnuson J."/>
            <person name="Mondo S."/>
            <person name="Nolan M."/>
            <person name="Ohm R."/>
            <person name="Pangilinan J."/>
            <person name="Park H.-J."/>
            <person name="Ramirez L."/>
            <person name="Alfaro M."/>
            <person name="Sun H."/>
            <person name="Tritt A."/>
            <person name="Yoshinaga Y."/>
            <person name="Zwiers L.-H."/>
            <person name="Turgeon B."/>
            <person name="Goodwin S."/>
            <person name="Spatafora J."/>
            <person name="Crous P."/>
            <person name="Grigoriev I."/>
        </authorList>
    </citation>
    <scope>NUCLEOTIDE SEQUENCE</scope>
    <source>
        <strain evidence="4">CBS 121167</strain>
    </source>
</reference>
<dbReference type="RefSeq" id="XP_033401919.1">
    <property type="nucleotide sequence ID" value="XM_033534982.1"/>
</dbReference>
<dbReference type="Gene3D" id="3.30.70.330">
    <property type="match status" value="2"/>
</dbReference>
<dbReference type="InterPro" id="IPR000504">
    <property type="entry name" value="RRM_dom"/>
</dbReference>
<gene>
    <name evidence="4" type="ORF">K452DRAFT_107486</name>
</gene>
<organism evidence="4 5">
    <name type="scientific">Aplosporella prunicola CBS 121167</name>
    <dbReference type="NCBI Taxonomy" id="1176127"/>
    <lineage>
        <taxon>Eukaryota</taxon>
        <taxon>Fungi</taxon>
        <taxon>Dikarya</taxon>
        <taxon>Ascomycota</taxon>
        <taxon>Pezizomycotina</taxon>
        <taxon>Dothideomycetes</taxon>
        <taxon>Dothideomycetes incertae sedis</taxon>
        <taxon>Botryosphaeriales</taxon>
        <taxon>Aplosporellaceae</taxon>
        <taxon>Aplosporella</taxon>
    </lineage>
</organism>
<dbReference type="InterPro" id="IPR050907">
    <property type="entry name" value="SRSF"/>
</dbReference>
<dbReference type="Proteomes" id="UP000799438">
    <property type="component" value="Unassembled WGS sequence"/>
</dbReference>
<feature type="compositionally biased region" description="Polar residues" evidence="2">
    <location>
        <begin position="18"/>
        <end position="52"/>
    </location>
</feature>
<sequence>MNPMTPPLAAPHAPAQSCELQELTSPSDSGNDSSVAVFTQSDVPTSPASTRGATDVEHTSTPATPMFAGLFDLHQAPAVTEASTSPSSLGNVPTKAPSYDFRHSAGGKDHVRPVRDRAPTLTASSSSPPVLTDMVDETVPHHAGARGAPVVQRSLDDQSHLFAANAAFHATTPHNSPRDSYEKLNSNGTVVVSQRRPTYSPRQDRKGQMVTEDNAQSHYKPECCIFVANLPNTRADEELSRAMLDAFSKFGECHVKLKRDRGMPIAFVQYHSTGDATTALEEGSKLYILGRPCRTERAKAPRCVYVSRRDGTQPTEEEVARLLEKSGELEKMWIPSETDREIHRLPPGVFVRFAYYQDAVEAVTLLRRIPGYHVESHQMPKDQTWVFDKRSICRSPNERCTAPVYNPLRDDNLAVWVGDLPETVTKAELARVFGGPGREIAHIDLRIRALSALSTRNSSYACIHYYNPRASYLAAFLTHQNLRLLNGRMVRVQFARKAYPHVPPISYNGYNNKDSGFNPKFGGVGNRGFQFAPADAYAVGSNQGILGNGLGYHAPPNYYDNILVDKSIISYTPASTGPFGYYAFPYTAAIGGAQYPTTPTHLPVMDPSSFASDGNSFMS</sequence>
<name>A0A6A6BQC9_9PEZI</name>
<dbReference type="OrthoDB" id="410044at2759"/>
<proteinExistence type="predicted"/>
<dbReference type="CDD" id="cd00590">
    <property type="entry name" value="RRM_SF"/>
    <property type="match status" value="1"/>
</dbReference>
<feature type="region of interest" description="Disordered" evidence="2">
    <location>
        <begin position="1"/>
        <end position="63"/>
    </location>
</feature>
<evidence type="ECO:0000259" key="3">
    <source>
        <dbReference type="PROSITE" id="PS50102"/>
    </source>
</evidence>
<dbReference type="PROSITE" id="PS50102">
    <property type="entry name" value="RRM"/>
    <property type="match status" value="2"/>
</dbReference>
<dbReference type="AlphaFoldDB" id="A0A6A6BQC9"/>
<accession>A0A6A6BQC9</accession>
<keyword evidence="5" id="KW-1185">Reference proteome</keyword>
<dbReference type="PANTHER" id="PTHR23147">
    <property type="entry name" value="SERINE/ARGININE RICH SPLICING FACTOR"/>
    <property type="match status" value="1"/>
</dbReference>
<keyword evidence="1" id="KW-0694">RNA-binding</keyword>
<feature type="domain" description="RRM" evidence="3">
    <location>
        <begin position="223"/>
        <end position="300"/>
    </location>
</feature>
<feature type="compositionally biased region" description="Polar residues" evidence="2">
    <location>
        <begin position="81"/>
        <end position="91"/>
    </location>
</feature>
<feature type="compositionally biased region" description="Basic and acidic residues" evidence="2">
    <location>
        <begin position="100"/>
        <end position="113"/>
    </location>
</feature>
<dbReference type="Pfam" id="PF00076">
    <property type="entry name" value="RRM_1"/>
    <property type="match status" value="1"/>
</dbReference>